<dbReference type="PANTHER" id="PTHR48258:SF9">
    <property type="entry name" value="OS01G0348150 PROTEIN"/>
    <property type="match status" value="1"/>
</dbReference>
<feature type="region of interest" description="Disordered" evidence="1">
    <location>
        <begin position="49"/>
        <end position="71"/>
    </location>
</feature>
<dbReference type="PANTHER" id="PTHR48258">
    <property type="entry name" value="DUF4218 DOMAIN-CONTAINING PROTEIN-RELATED"/>
    <property type="match status" value="1"/>
</dbReference>
<dbReference type="EMBL" id="JAJFAZ020000004">
    <property type="protein sequence ID" value="KAI5335954.1"/>
    <property type="molecule type" value="Genomic_DNA"/>
</dbReference>
<keyword evidence="4" id="KW-1185">Reference proteome</keyword>
<proteinExistence type="predicted"/>
<feature type="compositionally biased region" description="Low complexity" evidence="1">
    <location>
        <begin position="49"/>
        <end position="58"/>
    </location>
</feature>
<evidence type="ECO:0000313" key="4">
    <source>
        <dbReference type="Proteomes" id="UP001054821"/>
    </source>
</evidence>
<dbReference type="AlphaFoldDB" id="A0AAD4W302"/>
<sequence>MEVVREETKKIEARAKESVTEAVRAEREILLKQFSQLIPNFEPNLLCKTPTTPITPIPQERSPKNPMSDKASCSNVRALEMDEDNPTNDADADAAENHQDEKLDMPAPLLALCQYVKTKLKPANETIRIHMPEKMFGTDHDTWLLSEDILQFASMVEIGSIKPARHMKMLKGYVQNRTRPKGCITEWYIAEEAVKFCTEHLFDVSTVGVPSSQKMGVSKPLSGCTNTEEVLP</sequence>
<reference evidence="3 4" key="1">
    <citation type="journal article" date="2022" name="G3 (Bethesda)">
        <title>Whole-genome sequence and methylome profiling of the almond [Prunus dulcis (Mill.) D.A. Webb] cultivar 'Nonpareil'.</title>
        <authorList>
            <person name="D'Amico-Willman K.M."/>
            <person name="Ouma W.Z."/>
            <person name="Meulia T."/>
            <person name="Sideli G.M."/>
            <person name="Gradziel T.M."/>
            <person name="Fresnedo-Ramirez J."/>
        </authorList>
    </citation>
    <scope>NUCLEOTIDE SEQUENCE [LARGE SCALE GENOMIC DNA]</scope>
    <source>
        <strain evidence="3">Clone GOH B32 T37-40</strain>
    </source>
</reference>
<dbReference type="Proteomes" id="UP001054821">
    <property type="component" value="Chromosome 4"/>
</dbReference>
<protein>
    <recommendedName>
        <fullName evidence="2">DUF4218 domain-containing protein</fullName>
    </recommendedName>
</protein>
<comment type="caution">
    <text evidence="3">The sequence shown here is derived from an EMBL/GenBank/DDBJ whole genome shotgun (WGS) entry which is preliminary data.</text>
</comment>
<name>A0AAD4W302_PRUDU</name>
<organism evidence="3 4">
    <name type="scientific">Prunus dulcis</name>
    <name type="common">Almond</name>
    <name type="synonym">Amygdalus dulcis</name>
    <dbReference type="NCBI Taxonomy" id="3755"/>
    <lineage>
        <taxon>Eukaryota</taxon>
        <taxon>Viridiplantae</taxon>
        <taxon>Streptophyta</taxon>
        <taxon>Embryophyta</taxon>
        <taxon>Tracheophyta</taxon>
        <taxon>Spermatophyta</taxon>
        <taxon>Magnoliopsida</taxon>
        <taxon>eudicotyledons</taxon>
        <taxon>Gunneridae</taxon>
        <taxon>Pentapetalae</taxon>
        <taxon>rosids</taxon>
        <taxon>fabids</taxon>
        <taxon>Rosales</taxon>
        <taxon>Rosaceae</taxon>
        <taxon>Amygdaloideae</taxon>
        <taxon>Amygdaleae</taxon>
        <taxon>Prunus</taxon>
    </lineage>
</organism>
<feature type="domain" description="DUF4218" evidence="2">
    <location>
        <begin position="165"/>
        <end position="206"/>
    </location>
</feature>
<evidence type="ECO:0000259" key="2">
    <source>
        <dbReference type="Pfam" id="PF13960"/>
    </source>
</evidence>
<evidence type="ECO:0000256" key="1">
    <source>
        <dbReference type="SAM" id="MobiDB-lite"/>
    </source>
</evidence>
<gene>
    <name evidence="3" type="ORF">L3X38_026088</name>
</gene>
<dbReference type="InterPro" id="IPR025452">
    <property type="entry name" value="DUF4218"/>
</dbReference>
<evidence type="ECO:0000313" key="3">
    <source>
        <dbReference type="EMBL" id="KAI5335954.1"/>
    </source>
</evidence>
<dbReference type="Pfam" id="PF13960">
    <property type="entry name" value="DUF4218"/>
    <property type="match status" value="1"/>
</dbReference>
<accession>A0AAD4W302</accession>